<reference evidence="2" key="1">
    <citation type="submission" date="2018-11" db="EMBL/GenBank/DDBJ databases">
        <authorList>
            <person name="Grassa J C."/>
        </authorList>
    </citation>
    <scope>NUCLEOTIDE SEQUENCE [LARGE SCALE GENOMIC DNA]</scope>
</reference>
<dbReference type="EnsemblPlants" id="evm.model.09.1104">
    <property type="protein sequence ID" value="cds.evm.model.09.1104"/>
    <property type="gene ID" value="evm.TU.09.1104"/>
</dbReference>
<dbReference type="Gramene" id="evm.model.09.1104">
    <property type="protein sequence ID" value="cds.evm.model.09.1104"/>
    <property type="gene ID" value="evm.TU.09.1104"/>
</dbReference>
<proteinExistence type="predicted"/>
<feature type="region of interest" description="Disordered" evidence="1">
    <location>
        <begin position="126"/>
        <end position="160"/>
    </location>
</feature>
<dbReference type="AlphaFoldDB" id="A0A803QDD6"/>
<keyword evidence="3" id="KW-1185">Reference proteome</keyword>
<evidence type="ECO:0000313" key="2">
    <source>
        <dbReference type="EnsemblPlants" id="cds.evm.model.09.1104"/>
    </source>
</evidence>
<name>A0A803QDD6_CANSA</name>
<dbReference type="EMBL" id="UZAU01000737">
    <property type="status" value="NOT_ANNOTATED_CDS"/>
    <property type="molecule type" value="Genomic_DNA"/>
</dbReference>
<protein>
    <submittedName>
        <fullName evidence="2">Uncharacterized protein</fullName>
    </submittedName>
</protein>
<evidence type="ECO:0000256" key="1">
    <source>
        <dbReference type="SAM" id="MobiDB-lite"/>
    </source>
</evidence>
<sequence>MIFQPLLTSKEGVFIDYNGLEYIVVLRNKMANMSWRFQVESSRLVPLSGVSWSRVSSPRPRHSRRCKGQERQFSNMRLEEGFRVFSDEKEEEGIWELGLEVKEEKSWMEFHFGEVLKGVRRRASYYGGDSSGEDSNDSSRIPATREDDSEDAQRKGRGPSIREQLEKIRREAKVSLPLVYCPISHKIVGVEHATFSRIWSDYIAAMCPTDLKD</sequence>
<evidence type="ECO:0000313" key="3">
    <source>
        <dbReference type="Proteomes" id="UP000596661"/>
    </source>
</evidence>
<reference evidence="2" key="2">
    <citation type="submission" date="2021-03" db="UniProtKB">
        <authorList>
            <consortium name="EnsemblPlants"/>
        </authorList>
    </citation>
    <scope>IDENTIFICATION</scope>
</reference>
<feature type="compositionally biased region" description="Basic and acidic residues" evidence="1">
    <location>
        <begin position="143"/>
        <end position="154"/>
    </location>
</feature>
<organism evidence="2 3">
    <name type="scientific">Cannabis sativa</name>
    <name type="common">Hemp</name>
    <name type="synonym">Marijuana</name>
    <dbReference type="NCBI Taxonomy" id="3483"/>
    <lineage>
        <taxon>Eukaryota</taxon>
        <taxon>Viridiplantae</taxon>
        <taxon>Streptophyta</taxon>
        <taxon>Embryophyta</taxon>
        <taxon>Tracheophyta</taxon>
        <taxon>Spermatophyta</taxon>
        <taxon>Magnoliopsida</taxon>
        <taxon>eudicotyledons</taxon>
        <taxon>Gunneridae</taxon>
        <taxon>Pentapetalae</taxon>
        <taxon>rosids</taxon>
        <taxon>fabids</taxon>
        <taxon>Rosales</taxon>
        <taxon>Cannabaceae</taxon>
        <taxon>Cannabis</taxon>
    </lineage>
</organism>
<accession>A0A803QDD6</accession>
<dbReference type="Proteomes" id="UP000596661">
    <property type="component" value="Chromosome 9"/>
</dbReference>